<protein>
    <submittedName>
        <fullName evidence="2">Uncharacterized protein</fullName>
    </submittedName>
</protein>
<evidence type="ECO:0000313" key="2">
    <source>
        <dbReference type="EMBL" id="RRT50160.1"/>
    </source>
</evidence>
<gene>
    <name evidence="2" type="ORF">B296_00043013</name>
</gene>
<dbReference type="Proteomes" id="UP000287651">
    <property type="component" value="Unassembled WGS sequence"/>
</dbReference>
<accession>A0A426YEQ3</accession>
<reference evidence="2 3" key="1">
    <citation type="journal article" date="2014" name="Agronomy (Basel)">
        <title>A Draft Genome Sequence for Ensete ventricosum, the Drought-Tolerant Tree Against Hunger.</title>
        <authorList>
            <person name="Harrison J."/>
            <person name="Moore K.A."/>
            <person name="Paszkiewicz K."/>
            <person name="Jones T."/>
            <person name="Grant M."/>
            <person name="Ambacheew D."/>
            <person name="Muzemil S."/>
            <person name="Studholme D.J."/>
        </authorList>
    </citation>
    <scope>NUCLEOTIDE SEQUENCE [LARGE SCALE GENOMIC DNA]</scope>
</reference>
<proteinExistence type="predicted"/>
<dbReference type="AlphaFoldDB" id="A0A426YEQ3"/>
<comment type="caution">
    <text evidence="2">The sequence shown here is derived from an EMBL/GenBank/DDBJ whole genome shotgun (WGS) entry which is preliminary data.</text>
</comment>
<feature type="compositionally biased region" description="Basic and acidic residues" evidence="1">
    <location>
        <begin position="53"/>
        <end position="69"/>
    </location>
</feature>
<evidence type="ECO:0000256" key="1">
    <source>
        <dbReference type="SAM" id="MobiDB-lite"/>
    </source>
</evidence>
<name>A0A426YEQ3_ENSVE</name>
<sequence>MTCIDGTVSVGHRRGESKGEVARVVLGEFKPSARLTSPQRSRRKGGGRMAESSSRRDRRGWDGGGGRGDEWSYLKARGLERASCCRRRGEGGYDGAMPCRCRGMLESVTEHDGLRAPPTCRQLLPIAASVAPSVVPAVGVAPTSHLIPFFFSIDEI</sequence>
<evidence type="ECO:0000313" key="3">
    <source>
        <dbReference type="Proteomes" id="UP000287651"/>
    </source>
</evidence>
<dbReference type="EMBL" id="AMZH03012919">
    <property type="protein sequence ID" value="RRT50160.1"/>
    <property type="molecule type" value="Genomic_DNA"/>
</dbReference>
<organism evidence="2 3">
    <name type="scientific">Ensete ventricosum</name>
    <name type="common">Abyssinian banana</name>
    <name type="synonym">Musa ensete</name>
    <dbReference type="NCBI Taxonomy" id="4639"/>
    <lineage>
        <taxon>Eukaryota</taxon>
        <taxon>Viridiplantae</taxon>
        <taxon>Streptophyta</taxon>
        <taxon>Embryophyta</taxon>
        <taxon>Tracheophyta</taxon>
        <taxon>Spermatophyta</taxon>
        <taxon>Magnoliopsida</taxon>
        <taxon>Liliopsida</taxon>
        <taxon>Zingiberales</taxon>
        <taxon>Musaceae</taxon>
        <taxon>Ensete</taxon>
    </lineage>
</organism>
<feature type="region of interest" description="Disordered" evidence="1">
    <location>
        <begin position="30"/>
        <end position="69"/>
    </location>
</feature>